<protein>
    <recommendedName>
        <fullName evidence="6">Tetratricopeptide repeat protein</fullName>
    </recommendedName>
</protein>
<gene>
    <name evidence="4" type="ORF">EDC34_10343</name>
</gene>
<sequence length="618" mass="67168">MTQSPRGFLLLSLLLAALAAATFLPGLPGGFVFDDAYNIVQNPGIQLQSLQPSAVMDAAFSSQPGSATRVLPMLTFALDYYRAGGMDPGTFKATNIAIHALTAIVLAFFLRALLIAAGASRTRAHWMALAVALAWAVHPLQVSAVLYVVQRMQTLSTLFLLLALWSYLHARQAQMQGRPGRFGWLLAGLLWAAAFSCKEDAIALPAYTLALELTVLRFGARDPALAAALRKGYLVAILLGAALYLLLVVPYFWSWGNYPVRDFSSIERLLSQGRVLCMYLGEILIPLPAHMPFYYDWLQPSRGLLSPWTTLPALALLGILLATAWKLRRRRPVFSLGIFLFFAGHFVTSNVIGLELAFEHRNHFPMIGILLAAADLLSLAASRVKLGKAPAIAVCSLGLAALMATTIVRARSWDSELALAMTSTALAPGSARAWNSLCVSYFELGGGAKADNPNLDKAIAACDKAAEAGQDSIKSLTNIIAFKALRGPVPDADWDRYLARLRHVTMTPDNASSVWVILNRARDGMPVNGDKMLEAIGIINQRARFKPIEAAAMGYFILGHTQAPDQAYPYFAQAVLETRDPAFAASLIDDLRKEGHPGWADKLSQELRIRVAADTHSR</sequence>
<dbReference type="PANTHER" id="PTHR44227:SF3">
    <property type="entry name" value="PROTEIN O-MANNOSYL-TRANSFERASE TMTC4"/>
    <property type="match status" value="1"/>
</dbReference>
<feature type="transmembrane region" description="Helical" evidence="3">
    <location>
        <begin position="389"/>
        <end position="408"/>
    </location>
</feature>
<feature type="transmembrane region" description="Helical" evidence="3">
    <location>
        <begin position="126"/>
        <end position="146"/>
    </location>
</feature>
<feature type="transmembrane region" description="Helical" evidence="3">
    <location>
        <begin position="202"/>
        <end position="220"/>
    </location>
</feature>
<keyword evidence="1" id="KW-0677">Repeat</keyword>
<evidence type="ECO:0008006" key="6">
    <source>
        <dbReference type="Google" id="ProtNLM"/>
    </source>
</evidence>
<dbReference type="PANTHER" id="PTHR44227">
    <property type="match status" value="1"/>
</dbReference>
<feature type="transmembrane region" description="Helical" evidence="3">
    <location>
        <begin position="152"/>
        <end position="168"/>
    </location>
</feature>
<name>A0A4R3N7B7_9GAMM</name>
<feature type="transmembrane region" description="Helical" evidence="3">
    <location>
        <begin position="332"/>
        <end position="352"/>
    </location>
</feature>
<reference evidence="4 5" key="1">
    <citation type="submission" date="2019-03" db="EMBL/GenBank/DDBJ databases">
        <title>Genomic Encyclopedia of Type Strains, Phase IV (KMG-IV): sequencing the most valuable type-strain genomes for metagenomic binning, comparative biology and taxonomic classification.</title>
        <authorList>
            <person name="Goeker M."/>
        </authorList>
    </citation>
    <scope>NUCLEOTIDE SEQUENCE [LARGE SCALE GENOMIC DNA]</scope>
    <source>
        <strain evidence="4 5">DSM 13605</strain>
    </source>
</reference>
<feature type="transmembrane region" description="Helical" evidence="3">
    <location>
        <begin position="96"/>
        <end position="114"/>
    </location>
</feature>
<keyword evidence="5" id="KW-1185">Reference proteome</keyword>
<dbReference type="EMBL" id="SMAP01000003">
    <property type="protein sequence ID" value="TCT24704.1"/>
    <property type="molecule type" value="Genomic_DNA"/>
</dbReference>
<evidence type="ECO:0000313" key="5">
    <source>
        <dbReference type="Proteomes" id="UP000295414"/>
    </source>
</evidence>
<accession>A0A4R3N7B7</accession>
<evidence type="ECO:0000256" key="3">
    <source>
        <dbReference type="SAM" id="Phobius"/>
    </source>
</evidence>
<evidence type="ECO:0000256" key="1">
    <source>
        <dbReference type="ARBA" id="ARBA00022737"/>
    </source>
</evidence>
<keyword evidence="3" id="KW-0472">Membrane</keyword>
<dbReference type="OrthoDB" id="8566379at2"/>
<keyword evidence="2" id="KW-0802">TPR repeat</keyword>
<dbReference type="RefSeq" id="WP_114959814.1">
    <property type="nucleotide sequence ID" value="NZ_MSZW01000014.1"/>
</dbReference>
<feature type="transmembrane region" description="Helical" evidence="3">
    <location>
        <begin position="232"/>
        <end position="253"/>
    </location>
</feature>
<feature type="transmembrane region" description="Helical" evidence="3">
    <location>
        <begin position="364"/>
        <end position="382"/>
    </location>
</feature>
<evidence type="ECO:0000256" key="2">
    <source>
        <dbReference type="ARBA" id="ARBA00022803"/>
    </source>
</evidence>
<proteinExistence type="predicted"/>
<organism evidence="4 5">
    <name type="scientific">Thermomonas haemolytica</name>
    <dbReference type="NCBI Taxonomy" id="141949"/>
    <lineage>
        <taxon>Bacteria</taxon>
        <taxon>Pseudomonadati</taxon>
        <taxon>Pseudomonadota</taxon>
        <taxon>Gammaproteobacteria</taxon>
        <taxon>Lysobacterales</taxon>
        <taxon>Lysobacteraceae</taxon>
        <taxon>Thermomonas</taxon>
    </lineage>
</organism>
<feature type="transmembrane region" description="Helical" evidence="3">
    <location>
        <begin position="305"/>
        <end position="325"/>
    </location>
</feature>
<comment type="caution">
    <text evidence="4">The sequence shown here is derived from an EMBL/GenBank/DDBJ whole genome shotgun (WGS) entry which is preliminary data.</text>
</comment>
<dbReference type="Proteomes" id="UP000295414">
    <property type="component" value="Unassembled WGS sequence"/>
</dbReference>
<keyword evidence="3" id="KW-1133">Transmembrane helix</keyword>
<keyword evidence="3" id="KW-0812">Transmembrane</keyword>
<evidence type="ECO:0000313" key="4">
    <source>
        <dbReference type="EMBL" id="TCT24704.1"/>
    </source>
</evidence>
<dbReference type="AlphaFoldDB" id="A0A4R3N7B7"/>
<feature type="transmembrane region" description="Helical" evidence="3">
    <location>
        <begin position="180"/>
        <end position="196"/>
    </location>
</feature>
<dbReference type="InterPro" id="IPR052346">
    <property type="entry name" value="O-mannosyl-transferase_TMTC"/>
</dbReference>